<feature type="compositionally biased region" description="Basic and acidic residues" evidence="1">
    <location>
        <begin position="480"/>
        <end position="490"/>
    </location>
</feature>
<sequence length="1678" mass="183943">MSNDARLDIACRYIPHDQWITTHIDPSWKIRVVKQWFLSKCTGSTFDAPPSQAPLHVHVTPLRHPRKKGHGSKKTPTDAGDSAGAGERPVSPITFAPDPRQRPISPILFAKAGTVGRERRRPREPVTDETKSTSGTATPTLSGGTGSVGDPEEVSEKEVDKEGYEEDNEWDPADEYEDEDEDDDDEDDDLGLPISPISMSPLGGAILPTSKKISATLGSPLNGKPDSTPPGIYTLIRFSTGQILEDEYLVSWYNLAPHELLELHSHVSKPLEERTSYPTRSKHTRNASIFSTTTTGGADPPNLYEKQYLPRLDRTVLSRYILPYFEGWVMALRVVWRGDTFSQTFYGGGTGFASAGFGSGAQFTESAYGLPVGEDSRRRGRRRGQREGDGGEMGGGHRTHGHGQVGRTTSLEWRSRWLVVSEGWVRLYRAREPIQGSEENPPTHEFPFSALITLRGKEHFERRTHLSQKPHSNTYQRSKPYHEHGNDMHSIHSNAASSRNHNHRSLSLNRSQSRSRSRAGHHHTEYESDSHSDSQTTGGVVKAGRERRRDRVHSGAGRVNHNDGPDLGEGEEERRIVCMKFQTRSKWELPKEEPPVVQEKRYASTQAGFSGGGWDGLGMGVTSFVTVGHSGAGKLKDKEKKKEKEKERERERERAKEKEEKKVKAKYKKERKLDKRGLEQALAHGAGGDGPYSQELSISGARESSRAFVGGGEWKDRARARTVGGQTKDKEKEKENERAMGIGMSLSLGLGLASWKGDKKPRASGLTASRSTVGTSESQGTSSTTRTPGTSISYTTPSSSYTRPKATSSGDDNDLDQEPMHEDGDVHEDSSGSEVLFARLNNGEGFYSDGENDYKAASKGPRLPAEVKVVSDEDDAEGSVPSDTETAPLHQPLHPHMDPTTDSEGSVALSDPVFAHSDEDCSDEDDVVACMDGFTAEDKRTHRFGYRYGYRYETVRDQGKQEMGAGETERGEENVGKVKDVTKIRKARPRQLEREQKEDKEKGEWVILDLGGDLAFSSFLRILHRHFPPPISSSFITGYPTFSTPTPMSTPTPTPTPTPFPSPTSPRSPVSVTPFVWPSSSENLLGNIGTRDPEPPSPLSTSSRGSRFRFEPPQHPAVLASLAVHAPLPVHKTFGALPYPEWRLEVAERAQKAGMGDVGSAMRWILWGCAEQLADDLAEVQNRNRGGDEANGGSSKEKGKMRSFTLKNRRQSTSSAIGAKPGSLYDSDASEDTGKILMNMSDSEGEGSEAEWHGWMADLHRQHQAQAQKEREAAEAALKPQSEEEDEDAPPKNRADDLRRYLEQRRALEPHGVVTTATPITASIQTTPSNTLYSPSSSESLAHRQRVRALSLSPVDISSSATTPYPSSSLSHQHTPSSSPPDNFADRKHILPPGATLSHSTSLYASDLRGTSVEPSRRPSMPILTAEQSFSLVGGSAIAPQASILRSPTATTFTFPASGSSISHSPPFSPAFSSGFNQHEMTTISSTVTTGAATMPRRASSAGLMNIGGVSGSLGRSSSVLVRSGGLLKKDALKEAERVREKEREKEKKAKDKEDRLREKEEKAKEKEKEKSKGKEKAKARPKLSLATPSSSATSNPTQSEQLAQHQVRSPTMDSIMRRVRSGSNLRQTDLEDKQQPTSPNQEGYGASSSKKKGALVHGVEKIVRHLDSALDFVDGKS</sequence>
<feature type="region of interest" description="Disordered" evidence="1">
    <location>
        <begin position="869"/>
        <end position="910"/>
    </location>
</feature>
<feature type="region of interest" description="Disordered" evidence="1">
    <location>
        <begin position="1535"/>
        <end position="1654"/>
    </location>
</feature>
<feature type="compositionally biased region" description="Polar residues" evidence="1">
    <location>
        <begin position="132"/>
        <end position="142"/>
    </location>
</feature>
<feature type="compositionally biased region" description="Basic and acidic residues" evidence="1">
    <location>
        <begin position="121"/>
        <end position="131"/>
    </location>
</feature>
<feature type="region of interest" description="Disordered" evidence="1">
    <location>
        <begin position="1182"/>
        <end position="1230"/>
    </location>
</feature>
<evidence type="ECO:0000313" key="3">
    <source>
        <dbReference type="Proteomes" id="UP000807353"/>
    </source>
</evidence>
<feature type="compositionally biased region" description="Basic and acidic residues" evidence="1">
    <location>
        <begin position="543"/>
        <end position="553"/>
    </location>
</feature>
<feature type="compositionally biased region" description="Low complexity" evidence="1">
    <location>
        <begin position="1584"/>
        <end position="1600"/>
    </location>
</feature>
<accession>A0A9P5Y3H5</accession>
<organism evidence="2 3">
    <name type="scientific">Collybia nuda</name>
    <dbReference type="NCBI Taxonomy" id="64659"/>
    <lineage>
        <taxon>Eukaryota</taxon>
        <taxon>Fungi</taxon>
        <taxon>Dikarya</taxon>
        <taxon>Basidiomycota</taxon>
        <taxon>Agaricomycotina</taxon>
        <taxon>Agaricomycetes</taxon>
        <taxon>Agaricomycetidae</taxon>
        <taxon>Agaricales</taxon>
        <taxon>Tricholomatineae</taxon>
        <taxon>Clitocybaceae</taxon>
        <taxon>Collybia</taxon>
    </lineage>
</organism>
<dbReference type="EMBL" id="MU150282">
    <property type="protein sequence ID" value="KAF9461594.1"/>
    <property type="molecule type" value="Genomic_DNA"/>
</dbReference>
<evidence type="ECO:0008006" key="4">
    <source>
        <dbReference type="Google" id="ProtNLM"/>
    </source>
</evidence>
<evidence type="ECO:0000256" key="1">
    <source>
        <dbReference type="SAM" id="MobiDB-lite"/>
    </source>
</evidence>
<feature type="compositionally biased region" description="Basic and acidic residues" evidence="1">
    <location>
        <begin position="1289"/>
        <end position="1309"/>
    </location>
</feature>
<name>A0A9P5Y3H5_9AGAR</name>
<feature type="region of interest" description="Disordered" evidence="1">
    <location>
        <begin position="1043"/>
        <end position="1107"/>
    </location>
</feature>
<feature type="compositionally biased region" description="Polar residues" evidence="1">
    <location>
        <begin position="467"/>
        <end position="477"/>
    </location>
</feature>
<evidence type="ECO:0000313" key="2">
    <source>
        <dbReference type="EMBL" id="KAF9461594.1"/>
    </source>
</evidence>
<feature type="region of interest" description="Disordered" evidence="1">
    <location>
        <begin position="1261"/>
        <end position="1340"/>
    </location>
</feature>
<reference evidence="2" key="1">
    <citation type="submission" date="2020-11" db="EMBL/GenBank/DDBJ databases">
        <authorList>
            <consortium name="DOE Joint Genome Institute"/>
            <person name="Ahrendt S."/>
            <person name="Riley R."/>
            <person name="Andreopoulos W."/>
            <person name="Labutti K."/>
            <person name="Pangilinan J."/>
            <person name="Ruiz-Duenas F.J."/>
            <person name="Barrasa J.M."/>
            <person name="Sanchez-Garcia M."/>
            <person name="Camarero S."/>
            <person name="Miyauchi S."/>
            <person name="Serrano A."/>
            <person name="Linde D."/>
            <person name="Babiker R."/>
            <person name="Drula E."/>
            <person name="Ayuso-Fernandez I."/>
            <person name="Pacheco R."/>
            <person name="Padilla G."/>
            <person name="Ferreira P."/>
            <person name="Barriuso J."/>
            <person name="Kellner H."/>
            <person name="Castanera R."/>
            <person name="Alfaro M."/>
            <person name="Ramirez L."/>
            <person name="Pisabarro A.G."/>
            <person name="Kuo A."/>
            <person name="Tritt A."/>
            <person name="Lipzen A."/>
            <person name="He G."/>
            <person name="Yan M."/>
            <person name="Ng V."/>
            <person name="Cullen D."/>
            <person name="Martin F."/>
            <person name="Rosso M.-N."/>
            <person name="Henrissat B."/>
            <person name="Hibbett D."/>
            <person name="Martinez A.T."/>
            <person name="Grigoriev I.V."/>
        </authorList>
    </citation>
    <scope>NUCLEOTIDE SEQUENCE</scope>
    <source>
        <strain evidence="2">CBS 247.69</strain>
    </source>
</reference>
<feature type="compositionally biased region" description="Low complexity" evidence="1">
    <location>
        <begin position="1358"/>
        <end position="1381"/>
    </location>
</feature>
<dbReference type="Proteomes" id="UP000807353">
    <property type="component" value="Unassembled WGS sequence"/>
</dbReference>
<feature type="compositionally biased region" description="Basic and acidic residues" evidence="1">
    <location>
        <begin position="634"/>
        <end position="662"/>
    </location>
</feature>
<feature type="region of interest" description="Disordered" evidence="1">
    <location>
        <begin position="62"/>
        <end position="205"/>
    </location>
</feature>
<feature type="compositionally biased region" description="Basic and acidic residues" evidence="1">
    <location>
        <begin position="522"/>
        <end position="532"/>
    </location>
</feature>
<feature type="compositionally biased region" description="Basic residues" evidence="1">
    <location>
        <begin position="62"/>
        <end position="73"/>
    </location>
</feature>
<feature type="region of interest" description="Disordered" evidence="1">
    <location>
        <begin position="961"/>
        <end position="983"/>
    </location>
</feature>
<feature type="region of interest" description="Disordered" evidence="1">
    <location>
        <begin position="631"/>
        <end position="742"/>
    </location>
</feature>
<protein>
    <recommendedName>
        <fullName evidence="4">PH domain-containing protein</fullName>
    </recommendedName>
</protein>
<feature type="compositionally biased region" description="Acidic residues" evidence="1">
    <location>
        <begin position="163"/>
        <end position="190"/>
    </location>
</feature>
<feature type="compositionally biased region" description="Basic and acidic residues" evidence="1">
    <location>
        <begin position="727"/>
        <end position="738"/>
    </location>
</feature>
<feature type="compositionally biased region" description="Basic and acidic residues" evidence="1">
    <location>
        <begin position="1535"/>
        <end position="1579"/>
    </location>
</feature>
<keyword evidence="3" id="KW-1185">Reference proteome</keyword>
<feature type="compositionally biased region" description="Low complexity" evidence="1">
    <location>
        <begin position="771"/>
        <end position="802"/>
    </location>
</feature>
<feature type="compositionally biased region" description="Polar residues" evidence="1">
    <location>
        <begin position="1601"/>
        <end position="1613"/>
    </location>
</feature>
<feature type="compositionally biased region" description="Polar residues" evidence="1">
    <location>
        <begin position="1315"/>
        <end position="1340"/>
    </location>
</feature>
<feature type="region of interest" description="Disordered" evidence="1">
    <location>
        <begin position="463"/>
        <end position="571"/>
    </location>
</feature>
<feature type="compositionally biased region" description="Basic and acidic residues" evidence="1">
    <location>
        <begin position="967"/>
        <end position="983"/>
    </location>
</feature>
<feature type="compositionally biased region" description="Basic and acidic residues" evidence="1">
    <location>
        <begin position="818"/>
        <end position="830"/>
    </location>
</feature>
<gene>
    <name evidence="2" type="ORF">BDZ94DRAFT_1263415</name>
</gene>
<feature type="compositionally biased region" description="Low complexity" evidence="1">
    <location>
        <begin position="1067"/>
        <end position="1076"/>
    </location>
</feature>
<feature type="compositionally biased region" description="Pro residues" evidence="1">
    <location>
        <begin position="1048"/>
        <end position="1066"/>
    </location>
</feature>
<proteinExistence type="predicted"/>
<dbReference type="OrthoDB" id="3225203at2759"/>
<feature type="region of interest" description="Disordered" evidence="1">
    <location>
        <begin position="754"/>
        <end position="835"/>
    </location>
</feature>
<comment type="caution">
    <text evidence="2">The sequence shown here is derived from an EMBL/GenBank/DDBJ whole genome shotgun (WGS) entry which is preliminary data.</text>
</comment>
<feature type="region of interest" description="Disordered" evidence="1">
    <location>
        <begin position="368"/>
        <end position="407"/>
    </location>
</feature>
<feature type="region of interest" description="Disordered" evidence="1">
    <location>
        <begin position="1353"/>
        <end position="1403"/>
    </location>
</feature>